<dbReference type="Proteomes" id="UP000218334">
    <property type="component" value="Unassembled WGS sequence"/>
</dbReference>
<keyword evidence="3" id="KW-1185">Reference proteome</keyword>
<evidence type="ECO:0000313" key="2">
    <source>
        <dbReference type="EMBL" id="PBK59880.1"/>
    </source>
</evidence>
<evidence type="ECO:0000256" key="1">
    <source>
        <dbReference type="SAM" id="MobiDB-lite"/>
    </source>
</evidence>
<reference evidence="3" key="1">
    <citation type="journal article" date="2017" name="Nat. Ecol. Evol.">
        <title>Genome expansion and lineage-specific genetic innovations in the forest pathogenic fungi Armillaria.</title>
        <authorList>
            <person name="Sipos G."/>
            <person name="Prasanna A.N."/>
            <person name="Walter M.C."/>
            <person name="O'Connor E."/>
            <person name="Balint B."/>
            <person name="Krizsan K."/>
            <person name="Kiss B."/>
            <person name="Hess J."/>
            <person name="Varga T."/>
            <person name="Slot J."/>
            <person name="Riley R."/>
            <person name="Boka B."/>
            <person name="Rigling D."/>
            <person name="Barry K."/>
            <person name="Lee J."/>
            <person name="Mihaltcheva S."/>
            <person name="LaButti K."/>
            <person name="Lipzen A."/>
            <person name="Waldron R."/>
            <person name="Moloney N.M."/>
            <person name="Sperisen C."/>
            <person name="Kredics L."/>
            <person name="Vagvoelgyi C."/>
            <person name="Patrignani A."/>
            <person name="Fitzpatrick D."/>
            <person name="Nagy I."/>
            <person name="Doyle S."/>
            <person name="Anderson J.B."/>
            <person name="Grigoriev I.V."/>
            <person name="Gueldener U."/>
            <person name="Muensterkoetter M."/>
            <person name="Nagy L.G."/>
        </authorList>
    </citation>
    <scope>NUCLEOTIDE SEQUENCE [LARGE SCALE GENOMIC DNA]</scope>
    <source>
        <strain evidence="3">28-4</strain>
    </source>
</reference>
<organism evidence="2 3">
    <name type="scientific">Armillaria solidipes</name>
    <dbReference type="NCBI Taxonomy" id="1076256"/>
    <lineage>
        <taxon>Eukaryota</taxon>
        <taxon>Fungi</taxon>
        <taxon>Dikarya</taxon>
        <taxon>Basidiomycota</taxon>
        <taxon>Agaricomycotina</taxon>
        <taxon>Agaricomycetes</taxon>
        <taxon>Agaricomycetidae</taxon>
        <taxon>Agaricales</taxon>
        <taxon>Marasmiineae</taxon>
        <taxon>Physalacriaceae</taxon>
        <taxon>Armillaria</taxon>
    </lineage>
</organism>
<evidence type="ECO:0000313" key="3">
    <source>
        <dbReference type="Proteomes" id="UP000218334"/>
    </source>
</evidence>
<name>A0A2H3AQF6_9AGAR</name>
<proteinExistence type="predicted"/>
<dbReference type="EMBL" id="KZ293495">
    <property type="protein sequence ID" value="PBK59880.1"/>
    <property type="molecule type" value="Genomic_DNA"/>
</dbReference>
<sequence>MDAVESGHAVEGTGGWKGTSGRARARSVLRHSTLAATTASIWASIILSSTRWTTKEAMLRASTAPRMPPPPDTNIVTYCRPLFLPSLGPNGTLYASYLLATSFFSDCRGFTLIHHHGPWQFPRPLLRRKATALRQKEKLSDTQTEGIVGEIAKKKEKKKKKRKKRDVARLSRYDNGVWSVLTHCDFATPNGVVLFRRKATALRRRGRVARLPRYDRPILLSFRADNCPAAQTACPIASLLSCTGLSQSEVGIFDF</sequence>
<protein>
    <submittedName>
        <fullName evidence="2">Uncharacterized protein</fullName>
    </submittedName>
</protein>
<accession>A0A2H3AQF6</accession>
<feature type="region of interest" description="Disordered" evidence="1">
    <location>
        <begin position="1"/>
        <end position="22"/>
    </location>
</feature>
<gene>
    <name evidence="2" type="ORF">ARMSODRAFT_766797</name>
</gene>
<dbReference type="AlphaFoldDB" id="A0A2H3AQF6"/>